<evidence type="ECO:0000256" key="1">
    <source>
        <dbReference type="ARBA" id="ARBA00022490"/>
    </source>
</evidence>
<keyword evidence="4 6" id="KW-0808">Transferase</keyword>
<dbReference type="GO" id="GO:0005829">
    <property type="term" value="C:cytosol"/>
    <property type="evidence" value="ECO:0007669"/>
    <property type="project" value="TreeGrafter"/>
</dbReference>
<dbReference type="FunFam" id="3.40.50.150:FF:000041">
    <property type="entry name" value="Ribosomal RNA small subunit methyltransferase G"/>
    <property type="match status" value="1"/>
</dbReference>
<evidence type="ECO:0000256" key="6">
    <source>
        <dbReference type="HAMAP-Rule" id="MF_00074"/>
    </source>
</evidence>
<name>A0A6I2UTP1_9FIRM</name>
<dbReference type="PANTHER" id="PTHR31760:SF0">
    <property type="entry name" value="S-ADENOSYL-L-METHIONINE-DEPENDENT METHYLTRANSFERASES SUPERFAMILY PROTEIN"/>
    <property type="match status" value="1"/>
</dbReference>
<proteinExistence type="inferred from homology"/>
<dbReference type="NCBIfam" id="TIGR00138">
    <property type="entry name" value="rsmG_gidB"/>
    <property type="match status" value="1"/>
</dbReference>
<comment type="function">
    <text evidence="6">Specifically methylates the N7 position of a guanine in 16S rRNA.</text>
</comment>
<dbReference type="PIRSF" id="PIRSF003078">
    <property type="entry name" value="GidB"/>
    <property type="match status" value="1"/>
</dbReference>
<dbReference type="InterPro" id="IPR029063">
    <property type="entry name" value="SAM-dependent_MTases_sf"/>
</dbReference>
<comment type="caution">
    <text evidence="7">The sequence shown here is derived from an EMBL/GenBank/DDBJ whole genome shotgun (WGS) entry which is preliminary data.</text>
</comment>
<evidence type="ECO:0000313" key="8">
    <source>
        <dbReference type="Proteomes" id="UP000430222"/>
    </source>
</evidence>
<reference evidence="7 8" key="1">
    <citation type="submission" date="2019-08" db="EMBL/GenBank/DDBJ databases">
        <title>In-depth cultivation of the pig gut microbiome towards novel bacterial diversity and tailored functional studies.</title>
        <authorList>
            <person name="Wylensek D."/>
            <person name="Hitch T.C.A."/>
            <person name="Clavel T."/>
        </authorList>
    </citation>
    <scope>NUCLEOTIDE SEQUENCE [LARGE SCALE GENOMIC DNA]</scope>
    <source>
        <strain evidence="8">WCA-380-WT-3B3</strain>
    </source>
</reference>
<dbReference type="RefSeq" id="WP_154620332.1">
    <property type="nucleotide sequence ID" value="NZ_VUNL01000004.1"/>
</dbReference>
<keyword evidence="2 6" id="KW-0698">rRNA processing</keyword>
<evidence type="ECO:0000256" key="2">
    <source>
        <dbReference type="ARBA" id="ARBA00022552"/>
    </source>
</evidence>
<feature type="binding site" evidence="6">
    <location>
        <position position="147"/>
    </location>
    <ligand>
        <name>S-adenosyl-L-methionine</name>
        <dbReference type="ChEBI" id="CHEBI:59789"/>
    </ligand>
</feature>
<dbReference type="Proteomes" id="UP000430222">
    <property type="component" value="Unassembled WGS sequence"/>
</dbReference>
<evidence type="ECO:0000256" key="5">
    <source>
        <dbReference type="ARBA" id="ARBA00022691"/>
    </source>
</evidence>
<comment type="caution">
    <text evidence="6">Lacks conserved residue(s) required for the propagation of feature annotation.</text>
</comment>
<keyword evidence="1 6" id="KW-0963">Cytoplasm</keyword>
<feature type="binding site" evidence="6">
    <location>
        <position position="77"/>
    </location>
    <ligand>
        <name>S-adenosyl-L-methionine</name>
        <dbReference type="ChEBI" id="CHEBI:59789"/>
    </ligand>
</feature>
<dbReference type="AlphaFoldDB" id="A0A6I2UTP1"/>
<sequence>MFIDEMKRAAEQYGIVLSDEQFGQFRRYYELLVEWNEKMNLTAITGPQEVAVKHMIDSLTAYDPALFTGDVSMIDVGTGAGFPGLPLKIFCPSVRLTLMDSLNKRVKFLQTVVDALGLQQVECVHARAEEGARNKKYRERFDLAVSRAVARLPVLCEYCLPFVRCGGHFLALKGRDYEAEEREAEKAVRVLGGGQMESRTVRLPGLEDKRAVIVITKAKPTPKSYPRKAGTPAKNPL</sequence>
<evidence type="ECO:0000256" key="4">
    <source>
        <dbReference type="ARBA" id="ARBA00022679"/>
    </source>
</evidence>
<keyword evidence="3 6" id="KW-0489">Methyltransferase</keyword>
<dbReference type="HAMAP" id="MF_00074">
    <property type="entry name" value="16SrRNA_methyltr_G"/>
    <property type="match status" value="1"/>
</dbReference>
<feature type="binding site" evidence="6">
    <location>
        <position position="82"/>
    </location>
    <ligand>
        <name>S-adenosyl-L-methionine</name>
        <dbReference type="ChEBI" id="CHEBI:59789"/>
    </ligand>
</feature>
<dbReference type="EC" id="2.1.1.-" evidence="6"/>
<protein>
    <recommendedName>
        <fullName evidence="6">Ribosomal RNA small subunit methyltransferase G</fullName>
        <ecNumber evidence="6">2.1.1.-</ecNumber>
    </recommendedName>
    <alternativeName>
        <fullName evidence="6">16S rRNA 7-methylguanosine methyltransferase</fullName>
        <shortName evidence="6">16S rRNA m7G methyltransferase</shortName>
    </alternativeName>
</protein>
<dbReference type="PANTHER" id="PTHR31760">
    <property type="entry name" value="S-ADENOSYL-L-METHIONINE-DEPENDENT METHYLTRANSFERASES SUPERFAMILY PROTEIN"/>
    <property type="match status" value="1"/>
</dbReference>
<dbReference type="EMBL" id="VUNL01000004">
    <property type="protein sequence ID" value="MSV24577.1"/>
    <property type="molecule type" value="Genomic_DNA"/>
</dbReference>
<evidence type="ECO:0000313" key="7">
    <source>
        <dbReference type="EMBL" id="MSV24577.1"/>
    </source>
</evidence>
<organism evidence="7 8">
    <name type="scientific">Selenomonas montiformis</name>
    <dbReference type="NCBI Taxonomy" id="2652285"/>
    <lineage>
        <taxon>Bacteria</taxon>
        <taxon>Bacillati</taxon>
        <taxon>Bacillota</taxon>
        <taxon>Negativicutes</taxon>
        <taxon>Selenomonadales</taxon>
        <taxon>Selenomonadaceae</taxon>
        <taxon>Selenomonas</taxon>
    </lineage>
</organism>
<dbReference type="Gene3D" id="3.40.50.150">
    <property type="entry name" value="Vaccinia Virus protein VP39"/>
    <property type="match status" value="1"/>
</dbReference>
<dbReference type="GO" id="GO:0070043">
    <property type="term" value="F:rRNA (guanine-N7-)-methyltransferase activity"/>
    <property type="evidence" value="ECO:0007669"/>
    <property type="project" value="UniProtKB-UniRule"/>
</dbReference>
<keyword evidence="5 6" id="KW-0949">S-adenosyl-L-methionine</keyword>
<dbReference type="Pfam" id="PF02527">
    <property type="entry name" value="GidB"/>
    <property type="match status" value="1"/>
</dbReference>
<dbReference type="InterPro" id="IPR003682">
    <property type="entry name" value="rRNA_ssu_MeTfrase_G"/>
</dbReference>
<feature type="binding site" evidence="6">
    <location>
        <begin position="128"/>
        <end position="129"/>
    </location>
    <ligand>
        <name>S-adenosyl-L-methionine</name>
        <dbReference type="ChEBI" id="CHEBI:59789"/>
    </ligand>
</feature>
<gene>
    <name evidence="6 7" type="primary">rsmG</name>
    <name evidence="7" type="ORF">FYJ78_05115</name>
</gene>
<comment type="subcellular location">
    <subcellularLocation>
        <location evidence="6">Cytoplasm</location>
    </subcellularLocation>
</comment>
<keyword evidence="8" id="KW-1185">Reference proteome</keyword>
<evidence type="ECO:0000256" key="3">
    <source>
        <dbReference type="ARBA" id="ARBA00022603"/>
    </source>
</evidence>
<accession>A0A6I2UTP1</accession>
<dbReference type="SUPFAM" id="SSF53335">
    <property type="entry name" value="S-adenosyl-L-methionine-dependent methyltransferases"/>
    <property type="match status" value="1"/>
</dbReference>
<comment type="similarity">
    <text evidence="6">Belongs to the methyltransferase superfamily. RNA methyltransferase RsmG family.</text>
</comment>